<accession>A0ABV1H1E9</accession>
<protein>
    <submittedName>
        <fullName evidence="1">Uncharacterized protein</fullName>
    </submittedName>
</protein>
<dbReference type="EMBL" id="JBBMFL010000028">
    <property type="protein sequence ID" value="MEQ2546279.1"/>
    <property type="molecule type" value="Genomic_DNA"/>
</dbReference>
<reference evidence="1 2" key="1">
    <citation type="submission" date="2024-03" db="EMBL/GenBank/DDBJ databases">
        <title>Human intestinal bacterial collection.</title>
        <authorList>
            <person name="Pauvert C."/>
            <person name="Hitch T.C.A."/>
            <person name="Clavel T."/>
        </authorList>
    </citation>
    <scope>NUCLEOTIDE SEQUENCE [LARGE SCALE GENOMIC DNA]</scope>
    <source>
        <strain evidence="1 2">CLA-KB-H122</strain>
    </source>
</reference>
<organism evidence="1 2">
    <name type="scientific">Alistipes intestinihominis</name>
    <dbReference type="NCBI Taxonomy" id="3133172"/>
    <lineage>
        <taxon>Bacteria</taxon>
        <taxon>Pseudomonadati</taxon>
        <taxon>Bacteroidota</taxon>
        <taxon>Bacteroidia</taxon>
        <taxon>Bacteroidales</taxon>
        <taxon>Rikenellaceae</taxon>
        <taxon>Alistipes</taxon>
    </lineage>
</organism>
<name>A0ABV1H1E9_9BACT</name>
<keyword evidence="2" id="KW-1185">Reference proteome</keyword>
<comment type="caution">
    <text evidence="1">The sequence shown here is derived from an EMBL/GenBank/DDBJ whole genome shotgun (WGS) entry which is preliminary data.</text>
</comment>
<evidence type="ECO:0000313" key="1">
    <source>
        <dbReference type="EMBL" id="MEQ2546279.1"/>
    </source>
</evidence>
<dbReference type="RefSeq" id="WP_349094618.1">
    <property type="nucleotide sequence ID" value="NZ_JBBMFL010000028.1"/>
</dbReference>
<dbReference type="Proteomes" id="UP001460202">
    <property type="component" value="Unassembled WGS sequence"/>
</dbReference>
<gene>
    <name evidence="1" type="ORF">WMO46_15145</name>
</gene>
<sequence length="184" mass="20639">MARIAFPSKGIIYDTDRQTARLHQVAERFTLGSGSCEKCVVVDVELDDRSGYSYSLIGLKTLERFSTRFIFDERDSASGVIADLEYPSFLAADQVEEVIARAAAAELERERLASITNRHLHRGILIVDYSEKALAIFTDDPADVAILERIRAKRNPGLKYKGRKVAGWIFPKCRQEQLAAVVTM</sequence>
<proteinExistence type="predicted"/>
<evidence type="ECO:0000313" key="2">
    <source>
        <dbReference type="Proteomes" id="UP001460202"/>
    </source>
</evidence>